<keyword evidence="4" id="KW-1185">Reference proteome</keyword>
<dbReference type="RefSeq" id="WP_149524981.1">
    <property type="nucleotide sequence ID" value="NZ_CP030848.1"/>
</dbReference>
<evidence type="ECO:0000256" key="2">
    <source>
        <dbReference type="SAM" id="MobiDB-lite"/>
    </source>
</evidence>
<name>A0ABT7NJN7_9SPHI</name>
<reference evidence="3" key="2">
    <citation type="journal article" date="2022" name="Sci. Total Environ.">
        <title>Prevalence, transmission, and molecular epidemiology of tet(X)-positive bacteria among humans, animals, and environmental niches in China: An epidemiological, and genomic-based study.</title>
        <authorList>
            <person name="Dong N."/>
            <person name="Zeng Y."/>
            <person name="Cai C."/>
            <person name="Sun C."/>
            <person name="Lu J."/>
            <person name="Liu C."/>
            <person name="Zhou H."/>
            <person name="Sun Q."/>
            <person name="Shu L."/>
            <person name="Wang H."/>
            <person name="Wang Y."/>
            <person name="Wang S."/>
            <person name="Wu C."/>
            <person name="Chan E.W."/>
            <person name="Chen G."/>
            <person name="Shen Z."/>
            <person name="Chen S."/>
            <person name="Zhang R."/>
        </authorList>
    </citation>
    <scope>NUCLEOTIDE SEQUENCE</scope>
    <source>
        <strain evidence="3">R1692</strain>
    </source>
</reference>
<gene>
    <name evidence="3" type="ORF">HX018_04135</name>
</gene>
<keyword evidence="1" id="KW-0175">Coiled coil</keyword>
<accession>A0ABT7NJN7</accession>
<proteinExistence type="predicted"/>
<evidence type="ECO:0000313" key="3">
    <source>
        <dbReference type="EMBL" id="MDM1047429.1"/>
    </source>
</evidence>
<organism evidence="3 4">
    <name type="scientific">Sphingobacterium hotanense</name>
    <dbReference type="NCBI Taxonomy" id="649196"/>
    <lineage>
        <taxon>Bacteria</taxon>
        <taxon>Pseudomonadati</taxon>
        <taxon>Bacteroidota</taxon>
        <taxon>Sphingobacteriia</taxon>
        <taxon>Sphingobacteriales</taxon>
        <taxon>Sphingobacteriaceae</taxon>
        <taxon>Sphingobacterium</taxon>
    </lineage>
</organism>
<protein>
    <submittedName>
        <fullName evidence="3">Uncharacterized protein</fullName>
    </submittedName>
</protein>
<feature type="region of interest" description="Disordered" evidence="2">
    <location>
        <begin position="29"/>
        <end position="68"/>
    </location>
</feature>
<reference evidence="3" key="1">
    <citation type="submission" date="2020-06" db="EMBL/GenBank/DDBJ databases">
        <authorList>
            <person name="Dong N."/>
        </authorList>
    </citation>
    <scope>NUCLEOTIDE SEQUENCE</scope>
    <source>
        <strain evidence="3">R1692</strain>
    </source>
</reference>
<feature type="coiled-coil region" evidence="1">
    <location>
        <begin position="93"/>
        <end position="121"/>
    </location>
</feature>
<dbReference type="Proteomes" id="UP001170954">
    <property type="component" value="Unassembled WGS sequence"/>
</dbReference>
<comment type="caution">
    <text evidence="3">The sequence shown here is derived from an EMBL/GenBank/DDBJ whole genome shotgun (WGS) entry which is preliminary data.</text>
</comment>
<dbReference type="EMBL" id="JACAGK010000008">
    <property type="protein sequence ID" value="MDM1047429.1"/>
    <property type="molecule type" value="Genomic_DNA"/>
</dbReference>
<feature type="compositionally biased region" description="Basic and acidic residues" evidence="2">
    <location>
        <begin position="29"/>
        <end position="38"/>
    </location>
</feature>
<sequence>METILTILLVVGGILYKIYENYKEEMEKSRKRMQERMKQMQPPAPTPQPQSMKSAQKQQEAKPIVLRVERKRDEIPPIPVYQSEVREIDEVELAHQQRLARQMKQRQAQQQQQQALALVEEHSNIQGEFDLRRAIIQQAILERPYKD</sequence>
<evidence type="ECO:0000313" key="4">
    <source>
        <dbReference type="Proteomes" id="UP001170954"/>
    </source>
</evidence>
<evidence type="ECO:0000256" key="1">
    <source>
        <dbReference type="SAM" id="Coils"/>
    </source>
</evidence>